<dbReference type="EMBL" id="CP007514">
    <property type="protein sequence ID" value="AHY47828.1"/>
    <property type="molecule type" value="Genomic_DNA"/>
</dbReference>
<keyword evidence="10" id="KW-0234">DNA repair</keyword>
<evidence type="ECO:0000313" key="19">
    <source>
        <dbReference type="EMBL" id="AHY47828.1"/>
    </source>
</evidence>
<dbReference type="Proteomes" id="UP000025229">
    <property type="component" value="Chromosome"/>
</dbReference>
<keyword evidence="21" id="KW-1185">Reference proteome</keyword>
<dbReference type="STRING" id="42256.RradSPS_2545"/>
<dbReference type="PROSITE" id="PS51198">
    <property type="entry name" value="UVRD_HELICASE_ATP_BIND"/>
    <property type="match status" value="1"/>
</dbReference>
<evidence type="ECO:0000256" key="14">
    <source>
        <dbReference type="ARBA" id="ARBA00048988"/>
    </source>
</evidence>
<feature type="region of interest" description="Disordered" evidence="16">
    <location>
        <begin position="848"/>
        <end position="876"/>
    </location>
</feature>
<evidence type="ECO:0000256" key="8">
    <source>
        <dbReference type="ARBA" id="ARBA00022840"/>
    </source>
</evidence>
<evidence type="ECO:0000256" key="3">
    <source>
        <dbReference type="ARBA" id="ARBA00022741"/>
    </source>
</evidence>
<dbReference type="PATRIC" id="fig|42256.3.peg.2594"/>
<dbReference type="Pfam" id="PF00580">
    <property type="entry name" value="UvrD-helicase"/>
    <property type="match status" value="1"/>
</dbReference>
<dbReference type="CDD" id="cd17932">
    <property type="entry name" value="DEXQc_UvrD"/>
    <property type="match status" value="1"/>
</dbReference>
<dbReference type="InterPro" id="IPR000212">
    <property type="entry name" value="DNA_helicase_UvrD/REP"/>
</dbReference>
<dbReference type="Proteomes" id="UP001281130">
    <property type="component" value="Unassembled WGS sequence"/>
</dbReference>
<evidence type="ECO:0000313" key="20">
    <source>
        <dbReference type="EMBL" id="MDX5892467.1"/>
    </source>
</evidence>
<protein>
    <recommendedName>
        <fullName evidence="13">DNA 3'-5' helicase</fullName>
        <ecNumber evidence="13">5.6.2.4</ecNumber>
    </recommendedName>
</protein>
<keyword evidence="2" id="KW-0540">Nuclease</keyword>
<dbReference type="Pfam" id="PF12705">
    <property type="entry name" value="PDDEXK_1"/>
    <property type="match status" value="1"/>
</dbReference>
<keyword evidence="11" id="KW-0413">Isomerase</keyword>
<evidence type="ECO:0000256" key="2">
    <source>
        <dbReference type="ARBA" id="ARBA00022722"/>
    </source>
</evidence>
<comment type="similarity">
    <text evidence="1">Belongs to the helicase family. UvrD subfamily.</text>
</comment>
<dbReference type="eggNOG" id="COG0210">
    <property type="taxonomic scope" value="Bacteria"/>
</dbReference>
<dbReference type="InterPro" id="IPR014016">
    <property type="entry name" value="UvrD-like_ATP-bd"/>
</dbReference>
<dbReference type="GO" id="GO:0004527">
    <property type="term" value="F:exonuclease activity"/>
    <property type="evidence" value="ECO:0007669"/>
    <property type="project" value="UniProtKB-KW"/>
</dbReference>
<sequence>MLRARRGNTPEQQRVIMLEGGPARVLAGAGSGKTHTMTEFVARKVRDFAEGYGGVAPERIVAITFTVKAAGEMRERLVSRLGEAALKLTVANFHSLAFDLARRNATALGIPEDAPVLREARAWLMVLDDLASEDLSLRRLDLSDPATVAQNTQRLLGESRNELVGLDEVRRRTERDLEDPRTTDALRRVFEERLDLVKLAERFEERRGRLGMLQYGNMVEMAVRVLEDRSLGQPYRDRYDLVVVDEFQDTNPAQMRLVELLADGDASKVVVIGDDLQSIFGFQGAAVRNIRNFERWAEKRAGGDPGRMDYSLTRNFRSARRILALANHVAREVHPEGSPEEPKVLDPRDDAPEGEVSAFVEPTDADEAEEISRRIKRLVGEGGDYSTCAVLIRNWSQAAPVLSALTDAGIPCEVVRGGELLARPEVRYLTDFLRLVHEPGYAAQALVRTLFRPPYSFSDGDLRVVCEGAGGPWRATLEPDAVEHVSREARERLRRLRGVLSALEGERSVSQSLAEFVERAVEATGLGREVRSSPSNEARLAEHHLAAFREVASEFGEVERLGEFLRYVEFSEGSRLSENAEPPEVSGGAVVLTTVHRAKGLEFDHVFVPGLSAGHFPNPAAGTDNALRKAHRLPPPLKRDPDPQASAAYDALDEESLKEAVRRESEEEEGRLFYVAVTRARETLTLSRACFYRENRRAKKAGLFWEISRNSPPACGVPAPEEPPLPEANPNLPVFGVSEPPEPDGFPLAATAGTEADEVRLAEELGVKGDYEDELDGLRADLANIPEVERPEYVLPAPETHSPSSLMEFETCPRRYYYGHVFPVVDLLPRGDESRDYGTVWHRWIEAGAPGDPPEPLRREDSPAGHRDAGPAKARPAVAAFRETEYGRRASTYPLHTGDTPPRTGPARMVEVPFSFEVDAATVRGRIDAVFVDPDGTLHIVDWKSGKAGASYRERLQLPLYALAAVRLWDVAPERIRLAYAFASGETVEVPFGESSVEATEERVRAALRSIRSGDFPPEPSDYACNHCPVFGIGIEGCPKDEEELGQMEDSNSAG</sequence>
<dbReference type="HOGENOM" id="CLU_290168_0_0_11"/>
<evidence type="ECO:0000259" key="17">
    <source>
        <dbReference type="PROSITE" id="PS51198"/>
    </source>
</evidence>
<dbReference type="InterPro" id="IPR038726">
    <property type="entry name" value="PDDEXK_AddAB-type"/>
</dbReference>
<feature type="domain" description="UvrD-like helicase ATP-binding" evidence="17">
    <location>
        <begin position="6"/>
        <end position="319"/>
    </location>
</feature>
<feature type="compositionally biased region" description="Basic and acidic residues" evidence="16">
    <location>
        <begin position="855"/>
        <end position="870"/>
    </location>
</feature>
<comment type="catalytic activity">
    <reaction evidence="12">
        <text>Couples ATP hydrolysis with the unwinding of duplex DNA by translocating in the 3'-5' direction.</text>
        <dbReference type="EC" id="5.6.2.4"/>
    </reaction>
</comment>
<feature type="binding site" evidence="15">
    <location>
        <begin position="27"/>
        <end position="34"/>
    </location>
    <ligand>
        <name>ATP</name>
        <dbReference type="ChEBI" id="CHEBI:30616"/>
    </ligand>
</feature>
<dbReference type="InterPro" id="IPR011335">
    <property type="entry name" value="Restrct_endonuc-II-like"/>
</dbReference>
<dbReference type="AlphaFoldDB" id="A0A023X652"/>
<evidence type="ECO:0000256" key="11">
    <source>
        <dbReference type="ARBA" id="ARBA00023235"/>
    </source>
</evidence>
<dbReference type="SUPFAM" id="SSF52980">
    <property type="entry name" value="Restriction endonuclease-like"/>
    <property type="match status" value="1"/>
</dbReference>
<dbReference type="PANTHER" id="PTHR11070">
    <property type="entry name" value="UVRD / RECB / PCRA DNA HELICASE FAMILY MEMBER"/>
    <property type="match status" value="1"/>
</dbReference>
<gene>
    <name evidence="19" type="ORF">RradSPS_2545</name>
    <name evidence="20" type="ORF">SIL72_00355</name>
</gene>
<name>A0A023X652_RUBRA</name>
<dbReference type="GO" id="GO:0033202">
    <property type="term" value="C:DNA helicase complex"/>
    <property type="evidence" value="ECO:0007669"/>
    <property type="project" value="TreeGrafter"/>
</dbReference>
<dbReference type="PROSITE" id="PS51217">
    <property type="entry name" value="UVRD_HELICASE_CTER"/>
    <property type="match status" value="1"/>
</dbReference>
<feature type="region of interest" description="Disordered" evidence="16">
    <location>
        <begin position="331"/>
        <end position="355"/>
    </location>
</feature>
<evidence type="ECO:0000259" key="18">
    <source>
        <dbReference type="PROSITE" id="PS51217"/>
    </source>
</evidence>
<dbReference type="GO" id="GO:0005829">
    <property type="term" value="C:cytosol"/>
    <property type="evidence" value="ECO:0007669"/>
    <property type="project" value="TreeGrafter"/>
</dbReference>
<evidence type="ECO:0000256" key="10">
    <source>
        <dbReference type="ARBA" id="ARBA00023204"/>
    </source>
</evidence>
<proteinExistence type="inferred from homology"/>
<dbReference type="InterPro" id="IPR011604">
    <property type="entry name" value="PDDEXK-like_dom_sf"/>
</dbReference>
<feature type="compositionally biased region" description="Basic and acidic residues" evidence="16">
    <location>
        <begin position="331"/>
        <end position="351"/>
    </location>
</feature>
<dbReference type="Gene3D" id="1.10.486.10">
    <property type="entry name" value="PCRA, domain 4"/>
    <property type="match status" value="1"/>
</dbReference>
<dbReference type="RefSeq" id="WP_038683121.1">
    <property type="nucleotide sequence ID" value="NZ_CP007514.1"/>
</dbReference>
<dbReference type="GO" id="GO:0003677">
    <property type="term" value="F:DNA binding"/>
    <property type="evidence" value="ECO:0007669"/>
    <property type="project" value="UniProtKB-KW"/>
</dbReference>
<dbReference type="Pfam" id="PF13361">
    <property type="entry name" value="UvrD_C"/>
    <property type="match status" value="2"/>
</dbReference>
<feature type="domain" description="UvrD-like helicase C-terminal" evidence="18">
    <location>
        <begin position="320"/>
        <end position="600"/>
    </location>
</feature>
<dbReference type="KEGG" id="rrd:RradSPS_2545"/>
<keyword evidence="6 15" id="KW-0347">Helicase</keyword>
<reference evidence="19 21" key="1">
    <citation type="submission" date="2014-03" db="EMBL/GenBank/DDBJ databases">
        <title>Complete genome sequence of the Radio-Resistant Rubrobacter radiotolerans RSPS-4.</title>
        <authorList>
            <person name="Egas C.C."/>
            <person name="Barroso C.C."/>
            <person name="Froufe H.J.C."/>
            <person name="Pacheco J.J."/>
            <person name="Albuquerque L.L."/>
            <person name="da Costa M.M.S."/>
        </authorList>
    </citation>
    <scope>NUCLEOTIDE SEQUENCE [LARGE SCALE GENOMIC DNA]</scope>
    <source>
        <strain evidence="19 21">RSPS-4</strain>
    </source>
</reference>
<keyword evidence="4" id="KW-0227">DNA damage</keyword>
<dbReference type="EMBL" id="JAWXXX010000001">
    <property type="protein sequence ID" value="MDX5892467.1"/>
    <property type="molecule type" value="Genomic_DNA"/>
</dbReference>
<evidence type="ECO:0000256" key="7">
    <source>
        <dbReference type="ARBA" id="ARBA00022839"/>
    </source>
</evidence>
<evidence type="ECO:0000313" key="21">
    <source>
        <dbReference type="Proteomes" id="UP000025229"/>
    </source>
</evidence>
<dbReference type="SUPFAM" id="SSF52540">
    <property type="entry name" value="P-loop containing nucleoside triphosphate hydrolases"/>
    <property type="match status" value="1"/>
</dbReference>
<organism evidence="19 21">
    <name type="scientific">Rubrobacter radiotolerans</name>
    <name type="common">Arthrobacter radiotolerans</name>
    <dbReference type="NCBI Taxonomy" id="42256"/>
    <lineage>
        <taxon>Bacteria</taxon>
        <taxon>Bacillati</taxon>
        <taxon>Actinomycetota</taxon>
        <taxon>Rubrobacteria</taxon>
        <taxon>Rubrobacterales</taxon>
        <taxon>Rubrobacteraceae</taxon>
        <taxon>Rubrobacter</taxon>
    </lineage>
</organism>
<dbReference type="EC" id="5.6.2.4" evidence="13"/>
<dbReference type="GO" id="GO:0005524">
    <property type="term" value="F:ATP binding"/>
    <property type="evidence" value="ECO:0007669"/>
    <property type="project" value="UniProtKB-UniRule"/>
</dbReference>
<evidence type="ECO:0000256" key="6">
    <source>
        <dbReference type="ARBA" id="ARBA00022806"/>
    </source>
</evidence>
<keyword evidence="7" id="KW-0269">Exonuclease</keyword>
<keyword evidence="3 15" id="KW-0547">Nucleotide-binding</keyword>
<dbReference type="GO" id="GO:0043138">
    <property type="term" value="F:3'-5' DNA helicase activity"/>
    <property type="evidence" value="ECO:0007669"/>
    <property type="project" value="UniProtKB-EC"/>
</dbReference>
<keyword evidence="5 15" id="KW-0378">Hydrolase</keyword>
<evidence type="ECO:0000256" key="16">
    <source>
        <dbReference type="SAM" id="MobiDB-lite"/>
    </source>
</evidence>
<accession>A0A023X652</accession>
<evidence type="ECO:0000256" key="13">
    <source>
        <dbReference type="ARBA" id="ARBA00034808"/>
    </source>
</evidence>
<dbReference type="Gene3D" id="1.10.10.160">
    <property type="match status" value="1"/>
</dbReference>
<comment type="catalytic activity">
    <reaction evidence="14">
        <text>ATP + H2O = ADP + phosphate + H(+)</text>
        <dbReference type="Rhea" id="RHEA:13065"/>
        <dbReference type="ChEBI" id="CHEBI:15377"/>
        <dbReference type="ChEBI" id="CHEBI:15378"/>
        <dbReference type="ChEBI" id="CHEBI:30616"/>
        <dbReference type="ChEBI" id="CHEBI:43474"/>
        <dbReference type="ChEBI" id="CHEBI:456216"/>
        <dbReference type="EC" id="5.6.2.4"/>
    </reaction>
</comment>
<evidence type="ECO:0000256" key="5">
    <source>
        <dbReference type="ARBA" id="ARBA00022801"/>
    </source>
</evidence>
<evidence type="ECO:0000256" key="4">
    <source>
        <dbReference type="ARBA" id="ARBA00022763"/>
    </source>
</evidence>
<keyword evidence="9" id="KW-0238">DNA-binding</keyword>
<dbReference type="InterPro" id="IPR013986">
    <property type="entry name" value="DExx_box_DNA_helicase_dom_sf"/>
</dbReference>
<reference evidence="20" key="2">
    <citation type="submission" date="2023-11" db="EMBL/GenBank/DDBJ databases">
        <title>MicrobeMod: A computational toolkit for identifying prokaryotic methylation and restriction-modification with nanopore sequencing.</title>
        <authorList>
            <person name="Crits-Christoph A."/>
            <person name="Kang S.C."/>
            <person name="Lee H."/>
            <person name="Ostrov N."/>
        </authorList>
    </citation>
    <scope>NUCLEOTIDE SEQUENCE</scope>
    <source>
        <strain evidence="20">ATCC 51242</strain>
    </source>
</reference>
<dbReference type="GO" id="GO:0000725">
    <property type="term" value="P:recombinational repair"/>
    <property type="evidence" value="ECO:0007669"/>
    <property type="project" value="TreeGrafter"/>
</dbReference>
<dbReference type="InterPro" id="IPR027417">
    <property type="entry name" value="P-loop_NTPase"/>
</dbReference>
<dbReference type="InterPro" id="IPR014017">
    <property type="entry name" value="DNA_helicase_UvrD-like_C"/>
</dbReference>
<dbReference type="OrthoDB" id="9806690at2"/>
<evidence type="ECO:0000256" key="1">
    <source>
        <dbReference type="ARBA" id="ARBA00009922"/>
    </source>
</evidence>
<dbReference type="Gene3D" id="3.90.320.10">
    <property type="match status" value="1"/>
</dbReference>
<dbReference type="Gene3D" id="3.40.50.300">
    <property type="entry name" value="P-loop containing nucleotide triphosphate hydrolases"/>
    <property type="match status" value="2"/>
</dbReference>
<keyword evidence="8 15" id="KW-0067">ATP-binding</keyword>
<evidence type="ECO:0000256" key="15">
    <source>
        <dbReference type="PROSITE-ProRule" id="PRU00560"/>
    </source>
</evidence>
<dbReference type="PANTHER" id="PTHR11070:SF2">
    <property type="entry name" value="ATP-DEPENDENT DNA HELICASE SRS2"/>
    <property type="match status" value="1"/>
</dbReference>
<evidence type="ECO:0000256" key="9">
    <source>
        <dbReference type="ARBA" id="ARBA00023125"/>
    </source>
</evidence>
<evidence type="ECO:0000256" key="12">
    <source>
        <dbReference type="ARBA" id="ARBA00034617"/>
    </source>
</evidence>